<keyword evidence="1" id="KW-0479">Metal-binding</keyword>
<proteinExistence type="predicted"/>
<feature type="domain" description="SWIM-type" evidence="3">
    <location>
        <begin position="52"/>
        <end position="85"/>
    </location>
</feature>
<dbReference type="PROSITE" id="PS50966">
    <property type="entry name" value="ZF_SWIM"/>
    <property type="match status" value="1"/>
</dbReference>
<dbReference type="InterPro" id="IPR007527">
    <property type="entry name" value="Znf_SWIM"/>
</dbReference>
<dbReference type="RefSeq" id="WP_182802583.1">
    <property type="nucleotide sequence ID" value="NZ_CP060007.1"/>
</dbReference>
<keyword evidence="1" id="KW-0862">Zinc</keyword>
<evidence type="ECO:0000256" key="2">
    <source>
        <dbReference type="SAM" id="MobiDB-lite"/>
    </source>
</evidence>
<accession>A0A7G5XFR8</accession>
<organism evidence="4 5">
    <name type="scientific">Lacibacter sediminis</name>
    <dbReference type="NCBI Taxonomy" id="2760713"/>
    <lineage>
        <taxon>Bacteria</taxon>
        <taxon>Pseudomonadati</taxon>
        <taxon>Bacteroidota</taxon>
        <taxon>Chitinophagia</taxon>
        <taxon>Chitinophagales</taxon>
        <taxon>Chitinophagaceae</taxon>
        <taxon>Lacibacter</taxon>
    </lineage>
</organism>
<keyword evidence="1" id="KW-0863">Zinc-finger</keyword>
<dbReference type="AlphaFoldDB" id="A0A7G5XFR8"/>
<dbReference type="Proteomes" id="UP000515344">
    <property type="component" value="Chromosome"/>
</dbReference>
<keyword evidence="5" id="KW-1185">Reference proteome</keyword>
<sequence>MQFTEEQIFNLAPDESSKKSGKDLANPSKWVSKGANEQALWGECQGSGSKPYQTQIDLQNIAFKCSCPSRKFPCKHGLGLLLYNARQPNDFSTSTMPAWVEDWISKRVEKKEKQVEKEEKPVDEAARAKRTQARELKVTDGIDELQLWLKDIVRNGILTMPDKGSLWFENMAKRMVDAQAPGLAGMVRSLGEINFYAEGWQSKFMDQLAVIYLATKAFQNTASLDETLQQDIRTWIGFTQNQEELKEQTGVTDTWLVLAKQTSEVDNITTERYWLYGTASKQYALILQFIVRGQGGQLTFTPGIFVQAELVFFPSVSPLRAIVKRQIASTMKASFSGYQNWDEVLAAETTLNSQLPVRGERPYLISKLKPVQYNQQWWLQDAEQKMMLLKNEQRYIWKLLAISGGEALDMALIGREDQYEAVGVWLHDEYKLLQ</sequence>
<name>A0A7G5XFR8_9BACT</name>
<evidence type="ECO:0000256" key="1">
    <source>
        <dbReference type="PROSITE-ProRule" id="PRU00325"/>
    </source>
</evidence>
<gene>
    <name evidence="4" type="ORF">H4075_20000</name>
</gene>
<feature type="region of interest" description="Disordered" evidence="2">
    <location>
        <begin position="1"/>
        <end position="28"/>
    </location>
</feature>
<evidence type="ECO:0000313" key="5">
    <source>
        <dbReference type="Proteomes" id="UP000515344"/>
    </source>
</evidence>
<dbReference type="KEGG" id="lacs:H4075_20000"/>
<evidence type="ECO:0000259" key="3">
    <source>
        <dbReference type="PROSITE" id="PS50966"/>
    </source>
</evidence>
<evidence type="ECO:0000313" key="4">
    <source>
        <dbReference type="EMBL" id="QNA44321.1"/>
    </source>
</evidence>
<dbReference type="GO" id="GO:0008270">
    <property type="term" value="F:zinc ion binding"/>
    <property type="evidence" value="ECO:0007669"/>
    <property type="project" value="UniProtKB-KW"/>
</dbReference>
<dbReference type="EMBL" id="CP060007">
    <property type="protein sequence ID" value="QNA44321.1"/>
    <property type="molecule type" value="Genomic_DNA"/>
</dbReference>
<reference evidence="5" key="1">
    <citation type="submission" date="2020-08" db="EMBL/GenBank/DDBJ databases">
        <title>Lacibacter sp. S13-6-6 genome sequencing.</title>
        <authorList>
            <person name="Jin L."/>
        </authorList>
    </citation>
    <scope>NUCLEOTIDE SEQUENCE [LARGE SCALE GENOMIC DNA]</scope>
    <source>
        <strain evidence="5">S13-6-6</strain>
    </source>
</reference>
<dbReference type="Pfam" id="PF04434">
    <property type="entry name" value="SWIM"/>
    <property type="match status" value="1"/>
</dbReference>
<protein>
    <submittedName>
        <fullName evidence="4">SWIM zinc finger family protein</fullName>
    </submittedName>
</protein>